<feature type="disulfide bond" evidence="9">
    <location>
        <begin position="82"/>
        <end position="120"/>
    </location>
</feature>
<feature type="transmembrane region" description="Helical" evidence="11">
    <location>
        <begin position="656"/>
        <end position="676"/>
    </location>
</feature>
<evidence type="ECO:0000256" key="11">
    <source>
        <dbReference type="SAM" id="Phobius"/>
    </source>
</evidence>
<dbReference type="InterPro" id="IPR036790">
    <property type="entry name" value="Frizzled_dom_sf"/>
</dbReference>
<dbReference type="InterPro" id="IPR020067">
    <property type="entry name" value="Frizzled_dom"/>
</dbReference>
<keyword evidence="4 11" id="KW-0812">Transmembrane</keyword>
<dbReference type="EMBL" id="LR785319">
    <property type="protein sequence ID" value="CAB3247746.1"/>
    <property type="molecule type" value="mRNA"/>
</dbReference>
<dbReference type="Gene3D" id="1.20.1070.10">
    <property type="entry name" value="Rhodopsin 7-helix transmembrane proteins"/>
    <property type="match status" value="1"/>
</dbReference>
<dbReference type="InterPro" id="IPR017981">
    <property type="entry name" value="GPCR_2-like_7TM"/>
</dbReference>
<dbReference type="PANTHER" id="PTHR11309:SF99">
    <property type="entry name" value="FRIZZLED-4"/>
    <property type="match status" value="1"/>
</dbReference>
<feature type="compositionally biased region" description="Acidic residues" evidence="10">
    <location>
        <begin position="158"/>
        <end position="168"/>
    </location>
</feature>
<feature type="transmembrane region" description="Helical" evidence="11">
    <location>
        <begin position="443"/>
        <end position="464"/>
    </location>
</feature>
<comment type="caution">
    <text evidence="9">Lacks conserved residue(s) required for the propagation of feature annotation.</text>
</comment>
<dbReference type="GO" id="GO:0004888">
    <property type="term" value="F:transmembrane signaling receptor activity"/>
    <property type="evidence" value="ECO:0007669"/>
    <property type="project" value="InterPro"/>
</dbReference>
<dbReference type="SMART" id="SM01330">
    <property type="entry name" value="Frizzled"/>
    <property type="match status" value="1"/>
</dbReference>
<evidence type="ECO:0000256" key="3">
    <source>
        <dbReference type="ARBA" id="ARBA00022473"/>
    </source>
</evidence>
<feature type="domain" description="FZ" evidence="13">
    <location>
        <begin position="32"/>
        <end position="151"/>
    </location>
</feature>
<keyword evidence="8" id="KW-0675">Receptor</keyword>
<evidence type="ECO:0000256" key="4">
    <source>
        <dbReference type="ARBA" id="ARBA00022692"/>
    </source>
</evidence>
<feature type="disulfide bond" evidence="9">
    <location>
        <begin position="45"/>
        <end position="91"/>
    </location>
</feature>
<comment type="subcellular location">
    <subcellularLocation>
        <location evidence="1">Membrane</location>
        <topology evidence="1">Multi-pass membrane protein</topology>
    </subcellularLocation>
</comment>
<evidence type="ECO:0000313" key="15">
    <source>
        <dbReference type="EMBL" id="CAB3247746.1"/>
    </source>
</evidence>
<proteinExistence type="evidence at transcript level"/>
<evidence type="ECO:0000256" key="7">
    <source>
        <dbReference type="ARBA" id="ARBA00023157"/>
    </source>
</evidence>
<dbReference type="SUPFAM" id="SSF63501">
    <property type="entry name" value="Frizzled cysteine-rich domain"/>
    <property type="match status" value="1"/>
</dbReference>
<dbReference type="PROSITE" id="PS50261">
    <property type="entry name" value="G_PROTEIN_RECEP_F2_4"/>
    <property type="match status" value="1"/>
</dbReference>
<feature type="domain" description="G-protein coupled receptors family 2 profile 2" evidence="14">
    <location>
        <begin position="305"/>
        <end position="683"/>
    </location>
</feature>
<evidence type="ECO:0000256" key="5">
    <source>
        <dbReference type="ARBA" id="ARBA00022989"/>
    </source>
</evidence>
<evidence type="ECO:0000256" key="8">
    <source>
        <dbReference type="ARBA" id="ARBA00023170"/>
    </source>
</evidence>
<keyword evidence="12" id="KW-0732">Signal</keyword>
<keyword evidence="6 11" id="KW-0472">Membrane</keyword>
<evidence type="ECO:0000256" key="12">
    <source>
        <dbReference type="SAM" id="SignalP"/>
    </source>
</evidence>
<evidence type="ECO:0000256" key="2">
    <source>
        <dbReference type="ARBA" id="ARBA00008077"/>
    </source>
</evidence>
<name>A0A6F9DD75_9ASCI</name>
<evidence type="ECO:0000259" key="13">
    <source>
        <dbReference type="PROSITE" id="PS50038"/>
    </source>
</evidence>
<keyword evidence="3" id="KW-0217">Developmental protein</keyword>
<feature type="disulfide bond" evidence="9">
    <location>
        <begin position="37"/>
        <end position="98"/>
    </location>
</feature>
<dbReference type="PRINTS" id="PR00489">
    <property type="entry name" value="FRIZZLED"/>
</dbReference>
<feature type="signal peptide" evidence="12">
    <location>
        <begin position="1"/>
        <end position="22"/>
    </location>
</feature>
<dbReference type="GO" id="GO:0017147">
    <property type="term" value="F:Wnt-protein binding"/>
    <property type="evidence" value="ECO:0007669"/>
    <property type="project" value="TreeGrafter"/>
</dbReference>
<dbReference type="Pfam" id="PF01392">
    <property type="entry name" value="Fz"/>
    <property type="match status" value="1"/>
</dbReference>
<dbReference type="GO" id="GO:0035567">
    <property type="term" value="P:non-canonical Wnt signaling pathway"/>
    <property type="evidence" value="ECO:0007669"/>
    <property type="project" value="TreeGrafter"/>
</dbReference>
<reference evidence="15" key="1">
    <citation type="submission" date="2020-04" db="EMBL/GenBank/DDBJ databases">
        <authorList>
            <person name="Neveu A P."/>
        </authorList>
    </citation>
    <scope>NUCLEOTIDE SEQUENCE</scope>
    <source>
        <tissue evidence="15">Whole embryo</tissue>
    </source>
</reference>
<feature type="transmembrane region" description="Helical" evidence="11">
    <location>
        <begin position="406"/>
        <end position="431"/>
    </location>
</feature>
<dbReference type="PROSITE" id="PS50038">
    <property type="entry name" value="FZ"/>
    <property type="match status" value="1"/>
</dbReference>
<dbReference type="Pfam" id="PF01534">
    <property type="entry name" value="Frizzled"/>
    <property type="match status" value="2"/>
</dbReference>
<evidence type="ECO:0000259" key="14">
    <source>
        <dbReference type="PROSITE" id="PS50261"/>
    </source>
</evidence>
<dbReference type="GO" id="GO:0016020">
    <property type="term" value="C:membrane"/>
    <property type="evidence" value="ECO:0007669"/>
    <property type="project" value="UniProtKB-SubCell"/>
</dbReference>
<dbReference type="InterPro" id="IPR000539">
    <property type="entry name" value="Frizzled/Smoothened_7TM"/>
</dbReference>
<keyword evidence="5 11" id="KW-1133">Transmembrane helix</keyword>
<accession>A0A6F9DD75</accession>
<dbReference type="SMART" id="SM00063">
    <property type="entry name" value="FRI"/>
    <property type="match status" value="1"/>
</dbReference>
<evidence type="ECO:0000256" key="1">
    <source>
        <dbReference type="ARBA" id="ARBA00004141"/>
    </source>
</evidence>
<feature type="transmembrane region" description="Helical" evidence="11">
    <location>
        <begin position="303"/>
        <end position="329"/>
    </location>
</feature>
<feature type="region of interest" description="Disordered" evidence="10">
    <location>
        <begin position="238"/>
        <end position="266"/>
    </location>
</feature>
<gene>
    <name evidence="15" type="primary">Fzd10</name>
</gene>
<dbReference type="AlphaFoldDB" id="A0A6F9DD75"/>
<organism evidence="15">
    <name type="scientific">Phallusia mammillata</name>
    <dbReference type="NCBI Taxonomy" id="59560"/>
    <lineage>
        <taxon>Eukaryota</taxon>
        <taxon>Metazoa</taxon>
        <taxon>Chordata</taxon>
        <taxon>Tunicata</taxon>
        <taxon>Ascidiacea</taxon>
        <taxon>Phlebobranchia</taxon>
        <taxon>Ascidiidae</taxon>
        <taxon>Phallusia</taxon>
    </lineage>
</organism>
<feature type="region of interest" description="Disordered" evidence="10">
    <location>
        <begin position="146"/>
        <end position="195"/>
    </location>
</feature>
<evidence type="ECO:0000256" key="6">
    <source>
        <dbReference type="ARBA" id="ARBA00023136"/>
    </source>
</evidence>
<feature type="transmembrane region" description="Helical" evidence="11">
    <location>
        <begin position="533"/>
        <end position="557"/>
    </location>
</feature>
<feature type="transmembrane region" description="Helical" evidence="11">
    <location>
        <begin position="341"/>
        <end position="360"/>
    </location>
</feature>
<evidence type="ECO:0000256" key="9">
    <source>
        <dbReference type="PROSITE-ProRule" id="PRU00090"/>
    </source>
</evidence>
<dbReference type="InterPro" id="IPR015526">
    <property type="entry name" value="Frizzled/SFRP"/>
</dbReference>
<dbReference type="PANTHER" id="PTHR11309">
    <property type="entry name" value="FRIZZLED"/>
    <property type="match status" value="1"/>
</dbReference>
<feature type="chain" id="PRO_5026217403" evidence="12">
    <location>
        <begin position="23"/>
        <end position="836"/>
    </location>
</feature>
<feature type="compositionally biased region" description="Basic and acidic residues" evidence="10">
    <location>
        <begin position="238"/>
        <end position="261"/>
    </location>
</feature>
<protein>
    <submittedName>
        <fullName evidence="15">Frizzled-10-B-like</fullName>
    </submittedName>
</protein>
<comment type="similarity">
    <text evidence="2">Belongs to the G-protein coupled receptor Fz/Smo family.</text>
</comment>
<dbReference type="GO" id="GO:0005615">
    <property type="term" value="C:extracellular space"/>
    <property type="evidence" value="ECO:0007669"/>
    <property type="project" value="TreeGrafter"/>
</dbReference>
<feature type="transmembrane region" description="Helical" evidence="11">
    <location>
        <begin position="484"/>
        <end position="512"/>
    </location>
</feature>
<dbReference type="Gene3D" id="1.10.2000.10">
    <property type="entry name" value="Frizzled cysteine-rich domain"/>
    <property type="match status" value="1"/>
</dbReference>
<dbReference type="GO" id="GO:0060070">
    <property type="term" value="P:canonical Wnt signaling pathway"/>
    <property type="evidence" value="ECO:0007669"/>
    <property type="project" value="TreeGrafter"/>
</dbReference>
<sequence length="836" mass="94494">MLAKLLIALSFAILYGPSPTMSGSYELSYYRRRGHICEPIQQDACKGFNYNLTIMPNTFGHESQTEASARFMEFDLLLQTKCSPHLRFFLCTLHFPLCAAQVSVGIPACRAMCEEVRDQCSHVMLAVDKEWSIDCSRLPYKSDTDRLCMQPPGMASDREEEEEEEEVIDPVISLDPKHPGSDEEGDDGILSPNLGTPVRVDLYPENPINVEITDISVDHPDTVYPVEIDDYHRVDNQDSEHEVDHVETENSLEPDGHDVKPTKPPPKCKNPMKFHFAKTVSGGECLPRCDENTDVFFSSEDKALAYCLLTVFAFFCFISTAGSVFTFTIDSKRFKYPERPIIFLSFCYLVYSSAYLARALGGPESSLACMQAQVEAETDAEPAKEQVYHLVKSGLEGSACTAVFFLLYYFGMAAAAWWVILTFTWLLSAGFKWGHEAIEAYSFYFHMVAWSLPAAQTIVALVLAKVDGDELTGLCYVGNLEPDSLMYFVIIPLTFYLLMGTAAVIFGFGNLFKIRRVIKHQSNNKAAINLEKLMVKIGVFSVLYIVPVACVVAVNFYQYQNFSVWVKRAEREHCRSVYDQLYTPHNSYALPGGQNELSQPSAWDYDETEDTDHYETYNDYEVDPRVDLIQDGGPQKVHGNHEVYCTLEKSIPSLPIFAIKIFMSLVAGITSGMWVWNAKTLDSWRNLFTSCCKCRGNANQSSNETLKYSVAEERNSNCTNSPHQQSSRHDVAYSVPLDTEHRQLILPVDATNQHLAATRWKAAPENREFYRGCTTTPRVHKPHAVYITRPLSCGYNCERLRCGHQAPQQIECGFHVIRDKPIDTNYRISPHRENSV</sequence>
<keyword evidence="7 9" id="KW-1015">Disulfide bond</keyword>
<evidence type="ECO:0000256" key="10">
    <source>
        <dbReference type="SAM" id="MobiDB-lite"/>
    </source>
</evidence>